<dbReference type="Proteomes" id="UP001432216">
    <property type="component" value="Chromosome 3"/>
</dbReference>
<organism evidence="8 9">
    <name type="scientific">Cryptococcus decagattii</name>
    <dbReference type="NCBI Taxonomy" id="1859122"/>
    <lineage>
        <taxon>Eukaryota</taxon>
        <taxon>Fungi</taxon>
        <taxon>Dikarya</taxon>
        <taxon>Basidiomycota</taxon>
        <taxon>Agaricomycotina</taxon>
        <taxon>Tremellomycetes</taxon>
        <taxon>Tremellales</taxon>
        <taxon>Cryptococcaceae</taxon>
        <taxon>Cryptococcus</taxon>
        <taxon>Cryptococcus gattii species complex</taxon>
    </lineage>
</organism>
<evidence type="ECO:0000259" key="7">
    <source>
        <dbReference type="SMART" id="SM00415"/>
    </source>
</evidence>
<sequence>MALFQPSSYPPPSASPFGRLNFPHHTSSHHQHSDRNVSSYHPNNSPPVSEGWLAKLPISQARAYVSPDPSPKDEDAFLPHWGHHHPNVNQHEQSYSQSHQPRLPVPVLAAYSTPPSIPRMQFPHHRGLLASSDMATVSGGVGDGERHTRMGEGDITPEMGRFYNPSMPPPEQSSKKEKAEGKQPTFLTKLYSLLSQPEYRHIIRWDEAGESVIIEDSKELADKVLPVVYRQHRFASFSRQLNIYGFNRKLSLRNVEKGICDPDASSWSHPFLRRDSTKEQILSLKRRVPPRPSQAQKRLMSMGLGVGIDASYARASNGDNQVSPTSSEHWLDWQSPPDPYQHHLLPDADEESPFVFPTRHYFGLAGYGSVEYEGWKQYGAAAESVQCVASQGEKGFSPTTIHFDYGTSPDRDGLNGFMASSQVRHGGSSKGLAISNPHSSHPFNHHTQQQVKPSLPVPCQQLLPFSLLGQKLPTDLIPQTAPANTGSFPIPIQVTQQHVRFRSVQGEPPSAILFFPFDGEMGEVPEPADFSQILNGTESHGHQREIMDLPVIPTAPTYDPFDPSTWARRESIDFNTAGVSDMLPSNPIPTSARLATSLHSLPTDMSPLHQQQTASPSELMDQSISSALSDDSPKMTPPGTYQSGFLLPVCQSPYLQKRVSSLNPPARTRSNPTPNLKSNTGFEKSPRMNNGHIVRPSPITQTEQVLLPGVLGGDSAGGNKPWTGMNGNWLRTIGSLSPSNEENSSAVGRSDVDGGVLNVLMTYIHTSSPTRAKLSVHLKSQYKGIKFDLASAAPLVKSFTEAGIAVERKRSENFSA</sequence>
<feature type="region of interest" description="Disordered" evidence="6">
    <location>
        <begin position="1"/>
        <end position="51"/>
    </location>
</feature>
<evidence type="ECO:0000313" key="8">
    <source>
        <dbReference type="EMBL" id="WVO20979.1"/>
    </source>
</evidence>
<gene>
    <name evidence="8" type="ORF">IAS62_002280</name>
</gene>
<evidence type="ECO:0000256" key="1">
    <source>
        <dbReference type="ARBA" id="ARBA00004123"/>
    </source>
</evidence>
<evidence type="ECO:0000313" key="9">
    <source>
        <dbReference type="Proteomes" id="UP001432216"/>
    </source>
</evidence>
<proteinExistence type="inferred from homology"/>
<dbReference type="RefSeq" id="XP_064720218.1">
    <property type="nucleotide sequence ID" value="XM_064864146.1"/>
</dbReference>
<feature type="compositionally biased region" description="Polar residues" evidence="6">
    <location>
        <begin position="608"/>
        <end position="622"/>
    </location>
</feature>
<dbReference type="PANTHER" id="PTHR10015:SF427">
    <property type="entry name" value="HEAT SHOCK FACTOR PROTEIN"/>
    <property type="match status" value="1"/>
</dbReference>
<feature type="domain" description="HSF-type DNA-binding" evidence="7">
    <location>
        <begin position="182"/>
        <end position="287"/>
    </location>
</feature>
<feature type="region of interest" description="Disordered" evidence="6">
    <location>
        <begin position="661"/>
        <end position="690"/>
    </location>
</feature>
<keyword evidence="4" id="KW-0539">Nucleus</keyword>
<dbReference type="InterPro" id="IPR036388">
    <property type="entry name" value="WH-like_DNA-bd_sf"/>
</dbReference>
<dbReference type="EMBL" id="CP143808">
    <property type="protein sequence ID" value="WVO20979.1"/>
    <property type="molecule type" value="Genomic_DNA"/>
</dbReference>
<dbReference type="Pfam" id="PF00447">
    <property type="entry name" value="HSF_DNA-bind"/>
    <property type="match status" value="1"/>
</dbReference>
<evidence type="ECO:0000256" key="2">
    <source>
        <dbReference type="ARBA" id="ARBA00006403"/>
    </source>
</evidence>
<dbReference type="SUPFAM" id="SSF46785">
    <property type="entry name" value="Winged helix' DNA-binding domain"/>
    <property type="match status" value="1"/>
</dbReference>
<feature type="compositionally biased region" description="Polar residues" evidence="6">
    <location>
        <begin position="661"/>
        <end position="682"/>
    </location>
</feature>
<evidence type="ECO:0000256" key="5">
    <source>
        <dbReference type="RuleBase" id="RU004020"/>
    </source>
</evidence>
<dbReference type="PANTHER" id="PTHR10015">
    <property type="entry name" value="HEAT SHOCK TRANSCRIPTION FACTOR"/>
    <property type="match status" value="1"/>
</dbReference>
<feature type="region of interest" description="Disordered" evidence="6">
    <location>
        <begin position="602"/>
        <end position="622"/>
    </location>
</feature>
<comment type="similarity">
    <text evidence="2 5">Belongs to the HSF family.</text>
</comment>
<evidence type="ECO:0000256" key="3">
    <source>
        <dbReference type="ARBA" id="ARBA00023125"/>
    </source>
</evidence>
<feature type="region of interest" description="Disordered" evidence="6">
    <location>
        <begin position="63"/>
        <end position="92"/>
    </location>
</feature>
<dbReference type="Gene3D" id="1.10.10.10">
    <property type="entry name" value="Winged helix-like DNA-binding domain superfamily/Winged helix DNA-binding domain"/>
    <property type="match status" value="1"/>
</dbReference>
<dbReference type="PRINTS" id="PR00056">
    <property type="entry name" value="HSFDOMAIN"/>
</dbReference>
<accession>A0ABZ2AR78</accession>
<reference evidence="8 9" key="1">
    <citation type="submission" date="2024-01" db="EMBL/GenBank/DDBJ databases">
        <title>Comparative genomics of Cryptococcus and Kwoniella reveals pathogenesis evolution and contrasting modes of karyotype evolution via chromosome fusion or intercentromeric recombination.</title>
        <authorList>
            <person name="Coelho M.A."/>
            <person name="David-Palma M."/>
            <person name="Shea T."/>
            <person name="Bowers K."/>
            <person name="McGinley-Smith S."/>
            <person name="Mohammad A.W."/>
            <person name="Gnirke A."/>
            <person name="Yurkov A.M."/>
            <person name="Nowrousian M."/>
            <person name="Sun S."/>
            <person name="Cuomo C.A."/>
            <person name="Heitman J."/>
        </authorList>
    </citation>
    <scope>NUCLEOTIDE SEQUENCE [LARGE SCALE GENOMIC DNA]</scope>
    <source>
        <strain evidence="8 9">7685027</strain>
    </source>
</reference>
<comment type="subcellular location">
    <subcellularLocation>
        <location evidence="1">Nucleus</location>
    </subcellularLocation>
</comment>
<dbReference type="InterPro" id="IPR000232">
    <property type="entry name" value="HSF_DNA-bd"/>
</dbReference>
<dbReference type="InterPro" id="IPR036390">
    <property type="entry name" value="WH_DNA-bd_sf"/>
</dbReference>
<evidence type="ECO:0000256" key="4">
    <source>
        <dbReference type="ARBA" id="ARBA00023242"/>
    </source>
</evidence>
<keyword evidence="9" id="KW-1185">Reference proteome</keyword>
<evidence type="ECO:0000256" key="6">
    <source>
        <dbReference type="SAM" id="MobiDB-lite"/>
    </source>
</evidence>
<dbReference type="SMART" id="SM00415">
    <property type="entry name" value="HSF"/>
    <property type="match status" value="1"/>
</dbReference>
<keyword evidence="3" id="KW-0238">DNA-binding</keyword>
<protein>
    <recommendedName>
        <fullName evidence="7">HSF-type DNA-binding domain-containing protein</fullName>
    </recommendedName>
</protein>
<dbReference type="GeneID" id="89989054"/>
<feature type="compositionally biased region" description="Polar residues" evidence="6">
    <location>
        <begin position="36"/>
        <end position="47"/>
    </location>
</feature>
<name>A0ABZ2AR78_9TREE</name>